<sequence>MASHGLVDGGRVVRPLVDGPTWHNSRGTSRRLDYVFLAKSLSPVSGRLLPVSFSDHDGLLFEVRSCVPGFGPGFWRLNICVLEEDLFKQRFRVFFRGLLGLRPLCTGVMEWWEVAKERMKGFCIGYSKRKARGARSKLLRLQRLLELEHARGNQGGTVNQRACDSLKTQLRKVAEGRARAYLLRSRREFLESNETCSAAFFGSIRTDRTKQVVTGVRDRQGRIVTEAGEMVHAATDHYRDVFREKVVDAGEGEAWLDLLTQRVPSNDAKALEAPLTLKELEGALDGMNRRKVPGIDGLPVEFFLTFWDILGPVVLEVLSAILRSGSMRGSSASGVISLLFKKGDNTDLGNWRPLTMLCVDYKLLARVLANRMGTVLPHLVHVDQTCGVAGRSVRWNLHLIRDAIAWAEDRNLPLMVVGLDQAKAFDRVNWGFMFRVLERLGFSQVFVGWLRTLYTGVGSVVSVNGHLGEAFSLYSGVRQGCPLSPLLYILYIEPLAAAIRADAGVKGFLVPGSGGLRVKLSQYADDTTLLLDRDACLVRALEIFQNFGLAAGAKLNCAKSSVKFFGRWRERLDVPGGLSLCTGPMKLLGVSFETVNSATINWTPRLSGVQKKLFLWKSRCLTFIGKVLVLKVDVLPSLVYLAYIYPLPASLRRPLMRLVFSFLWGGGYEYVARARMLAGVEAGGRDVPHLPLKLDCLHIAFLCGELSAPVVHPSGYFLRLFFAYQARGLMVWSNLAPRVEQQPWHYHHATKWLRAHPEASDAAVRTNHKVLYCAVKQGAVAPTVVGTPARIWRGIQPRGLENGLKDLNWLCLHKCLPVRDTMYRHGLARSPGCPRATCAGEETVRHVMWDCPVARVVWAKPYQEVPVVGKAGFGQQE</sequence>
<dbReference type="Proteomes" id="UP001148018">
    <property type="component" value="Unassembled WGS sequence"/>
</dbReference>
<dbReference type="InterPro" id="IPR036691">
    <property type="entry name" value="Endo/exonu/phosph_ase_sf"/>
</dbReference>
<accession>A0A9Q0I9N0</accession>
<dbReference type="InterPro" id="IPR000477">
    <property type="entry name" value="RT_dom"/>
</dbReference>
<organism evidence="2 3">
    <name type="scientific">Muraenolepis orangiensis</name>
    <name type="common">Patagonian moray cod</name>
    <dbReference type="NCBI Taxonomy" id="630683"/>
    <lineage>
        <taxon>Eukaryota</taxon>
        <taxon>Metazoa</taxon>
        <taxon>Chordata</taxon>
        <taxon>Craniata</taxon>
        <taxon>Vertebrata</taxon>
        <taxon>Euteleostomi</taxon>
        <taxon>Actinopterygii</taxon>
        <taxon>Neopterygii</taxon>
        <taxon>Teleostei</taxon>
        <taxon>Neoteleostei</taxon>
        <taxon>Acanthomorphata</taxon>
        <taxon>Zeiogadaria</taxon>
        <taxon>Gadariae</taxon>
        <taxon>Gadiformes</taxon>
        <taxon>Muraenolepidoidei</taxon>
        <taxon>Muraenolepididae</taxon>
        <taxon>Muraenolepis</taxon>
    </lineage>
</organism>
<evidence type="ECO:0000259" key="1">
    <source>
        <dbReference type="PROSITE" id="PS50878"/>
    </source>
</evidence>
<evidence type="ECO:0000313" key="2">
    <source>
        <dbReference type="EMBL" id="KAJ3592287.1"/>
    </source>
</evidence>
<evidence type="ECO:0000313" key="3">
    <source>
        <dbReference type="Proteomes" id="UP001148018"/>
    </source>
</evidence>
<dbReference type="Gene3D" id="3.60.10.10">
    <property type="entry name" value="Endonuclease/exonuclease/phosphatase"/>
    <property type="match status" value="1"/>
</dbReference>
<proteinExistence type="predicted"/>
<comment type="caution">
    <text evidence="2">The sequence shown here is derived from an EMBL/GenBank/DDBJ whole genome shotgun (WGS) entry which is preliminary data.</text>
</comment>
<dbReference type="EMBL" id="JANIIK010000113">
    <property type="protein sequence ID" value="KAJ3592287.1"/>
    <property type="molecule type" value="Genomic_DNA"/>
</dbReference>
<dbReference type="SUPFAM" id="SSF56672">
    <property type="entry name" value="DNA/RNA polymerases"/>
    <property type="match status" value="1"/>
</dbReference>
<dbReference type="PANTHER" id="PTHR19446">
    <property type="entry name" value="REVERSE TRANSCRIPTASES"/>
    <property type="match status" value="1"/>
</dbReference>
<dbReference type="AlphaFoldDB" id="A0A9Q0I9N0"/>
<reference evidence="2" key="1">
    <citation type="submission" date="2022-07" db="EMBL/GenBank/DDBJ databases">
        <title>Chromosome-level genome of Muraenolepis orangiensis.</title>
        <authorList>
            <person name="Kim J."/>
        </authorList>
    </citation>
    <scope>NUCLEOTIDE SEQUENCE</scope>
    <source>
        <strain evidence="2">KU_S4_2022</strain>
        <tissue evidence="2">Muscle</tissue>
    </source>
</reference>
<keyword evidence="3" id="KW-1185">Reference proteome</keyword>
<gene>
    <name evidence="2" type="ORF">NHX12_007415</name>
</gene>
<dbReference type="OrthoDB" id="416119at2759"/>
<dbReference type="InterPro" id="IPR026960">
    <property type="entry name" value="RVT-Znf"/>
</dbReference>
<dbReference type="CDD" id="cd01650">
    <property type="entry name" value="RT_nLTR_like"/>
    <property type="match status" value="1"/>
</dbReference>
<dbReference type="Pfam" id="PF13966">
    <property type="entry name" value="zf-RVT"/>
    <property type="match status" value="1"/>
</dbReference>
<feature type="domain" description="Reverse transcriptase" evidence="1">
    <location>
        <begin position="320"/>
        <end position="592"/>
    </location>
</feature>
<dbReference type="Pfam" id="PF00078">
    <property type="entry name" value="RVT_1"/>
    <property type="match status" value="1"/>
</dbReference>
<name>A0A9Q0I9N0_9TELE</name>
<dbReference type="InterPro" id="IPR043502">
    <property type="entry name" value="DNA/RNA_pol_sf"/>
</dbReference>
<dbReference type="PROSITE" id="PS50878">
    <property type="entry name" value="RT_POL"/>
    <property type="match status" value="1"/>
</dbReference>
<protein>
    <recommendedName>
        <fullName evidence="1">Reverse transcriptase domain-containing protein</fullName>
    </recommendedName>
</protein>